<evidence type="ECO:0000256" key="7">
    <source>
        <dbReference type="ARBA" id="ARBA00023053"/>
    </source>
</evidence>
<feature type="domain" description="Cation/H+ exchanger transmembrane" evidence="13">
    <location>
        <begin position="3"/>
        <end position="405"/>
    </location>
</feature>
<keyword evidence="2 11" id="KW-0813">Transport</keyword>
<feature type="transmembrane region" description="Helical" evidence="12">
    <location>
        <begin position="191"/>
        <end position="214"/>
    </location>
</feature>
<feature type="transmembrane region" description="Helical" evidence="12">
    <location>
        <begin position="226"/>
        <end position="259"/>
    </location>
</feature>
<keyword evidence="10 11" id="KW-0739">Sodium transport</keyword>
<feature type="transmembrane region" description="Helical" evidence="12">
    <location>
        <begin position="309"/>
        <end position="329"/>
    </location>
</feature>
<keyword evidence="7" id="KW-0915">Sodium</keyword>
<reference evidence="14" key="1">
    <citation type="submission" date="2015-07" db="EMBL/GenBank/DDBJ databases">
        <title>Adaptation to a free-living lifestyle via gene acquisitions in the diplomonad Trepomonas sp. PC1.</title>
        <authorList>
            <person name="Xu F."/>
            <person name="Jerlstrom-Hultqvist J."/>
            <person name="Kolisko M."/>
            <person name="Simpson A.G.B."/>
            <person name="Roger A.J."/>
            <person name="Svard S.G."/>
            <person name="Andersson J.O."/>
        </authorList>
    </citation>
    <scope>NUCLEOTIDE SEQUENCE</scope>
    <source>
        <strain evidence="14">PC1</strain>
    </source>
</reference>
<evidence type="ECO:0000256" key="1">
    <source>
        <dbReference type="ARBA" id="ARBA00004653"/>
    </source>
</evidence>
<dbReference type="Pfam" id="PF00999">
    <property type="entry name" value="Na_H_Exchanger"/>
    <property type="match status" value="1"/>
</dbReference>
<evidence type="ECO:0000256" key="10">
    <source>
        <dbReference type="ARBA" id="ARBA00023201"/>
    </source>
</evidence>
<keyword evidence="4 11" id="KW-0812">Transmembrane</keyword>
<dbReference type="GO" id="GO:0005886">
    <property type="term" value="C:plasma membrane"/>
    <property type="evidence" value="ECO:0007669"/>
    <property type="project" value="TreeGrafter"/>
</dbReference>
<organism evidence="14">
    <name type="scientific">Trepomonas sp. PC1</name>
    <dbReference type="NCBI Taxonomy" id="1076344"/>
    <lineage>
        <taxon>Eukaryota</taxon>
        <taxon>Metamonada</taxon>
        <taxon>Diplomonadida</taxon>
        <taxon>Hexamitidae</taxon>
        <taxon>Hexamitinae</taxon>
        <taxon>Trepomonas</taxon>
    </lineage>
</organism>
<evidence type="ECO:0000256" key="4">
    <source>
        <dbReference type="ARBA" id="ARBA00022692"/>
    </source>
</evidence>
<evidence type="ECO:0000256" key="8">
    <source>
        <dbReference type="ARBA" id="ARBA00023065"/>
    </source>
</evidence>
<dbReference type="GO" id="GO:0000139">
    <property type="term" value="C:Golgi membrane"/>
    <property type="evidence" value="ECO:0007669"/>
    <property type="project" value="UniProtKB-SubCell"/>
</dbReference>
<accession>A0A146K793</accession>
<keyword evidence="3 11" id="KW-0050">Antiport</keyword>
<evidence type="ECO:0000256" key="3">
    <source>
        <dbReference type="ARBA" id="ARBA00022449"/>
    </source>
</evidence>
<dbReference type="InterPro" id="IPR006153">
    <property type="entry name" value="Cation/H_exchanger_TM"/>
</dbReference>
<comment type="similarity">
    <text evidence="11">Belongs to the monovalent cation:proton antiporter 1 (CPA1) transporter (TC 2.A.36) family.</text>
</comment>
<dbReference type="PRINTS" id="PR01084">
    <property type="entry name" value="NAHEXCHNGR"/>
</dbReference>
<keyword evidence="9 12" id="KW-0472">Membrane</keyword>
<dbReference type="GO" id="GO:0051453">
    <property type="term" value="P:regulation of intracellular pH"/>
    <property type="evidence" value="ECO:0007669"/>
    <property type="project" value="TreeGrafter"/>
</dbReference>
<feature type="transmembrane region" description="Helical" evidence="12">
    <location>
        <begin position="379"/>
        <end position="398"/>
    </location>
</feature>
<evidence type="ECO:0000256" key="9">
    <source>
        <dbReference type="ARBA" id="ARBA00023136"/>
    </source>
</evidence>
<feature type="transmembrane region" description="Helical" evidence="12">
    <location>
        <begin position="21"/>
        <end position="42"/>
    </location>
</feature>
<feature type="transmembrane region" description="Helical" evidence="12">
    <location>
        <begin position="350"/>
        <end position="367"/>
    </location>
</feature>
<keyword evidence="8 11" id="KW-0406">Ion transport</keyword>
<evidence type="ECO:0000313" key="14">
    <source>
        <dbReference type="EMBL" id="JAP92712.1"/>
    </source>
</evidence>
<evidence type="ECO:0000256" key="2">
    <source>
        <dbReference type="ARBA" id="ARBA00022448"/>
    </source>
</evidence>
<feature type="transmembrane region" description="Helical" evidence="12">
    <location>
        <begin position="57"/>
        <end position="74"/>
    </location>
</feature>
<dbReference type="AlphaFoldDB" id="A0A146K793"/>
<evidence type="ECO:0000256" key="5">
    <source>
        <dbReference type="ARBA" id="ARBA00022989"/>
    </source>
</evidence>
<dbReference type="Gene3D" id="6.10.140.1330">
    <property type="match status" value="1"/>
</dbReference>
<dbReference type="GO" id="GO:0098719">
    <property type="term" value="P:sodium ion import across plasma membrane"/>
    <property type="evidence" value="ECO:0007669"/>
    <property type="project" value="TreeGrafter"/>
</dbReference>
<feature type="transmembrane region" description="Helical" evidence="12">
    <location>
        <begin position="86"/>
        <end position="109"/>
    </location>
</feature>
<evidence type="ECO:0000256" key="6">
    <source>
        <dbReference type="ARBA" id="ARBA00023034"/>
    </source>
</evidence>
<dbReference type="GO" id="GO:0015385">
    <property type="term" value="F:sodium:proton antiporter activity"/>
    <property type="evidence" value="ECO:0007669"/>
    <property type="project" value="InterPro"/>
</dbReference>
<sequence length="545" mass="61265">MLITLIRIIYEKTKMKAIIPESCLLIVVGMLTGLVVVLVSGAEESKFQDLLTFPPDLFLQVFVPIIIFDATYFLNKHAFFHNFLEIVTFAVIGTLLSTVIIGLLMIATSSLTIAKLDVGESLTYAALVSAVDPVAVISIMESVHINENIFNLVFGESTLNDGVAIVLFNLFKQIGSLKDNSIGEIVGLAVAKFVVSISGAIILASAITFLFCFISKITIKIPNTEPLLFFICALCCYTLADMCLFSGVIAIMTCALISVRYLDYNMQQSSLQTFQNLIHMLAQTFESMLFFDMGCQFAFTISQETEIDYGLALMNIAFTLIARTVATVVQTFFLNFRRKKLGEQLTYKDQIILIMSGLRGGIAFALVRSWDIIEAKSKQVVFTTAIIILFTIIVYGLLMKPMIKKLKVKLELVAHTGFDYASVTLVKPVKNVHQFALALLGKDNKFDRWTQKVDLLIQSIVLKRMIPMDRELIDNVEQIKMIQINKIKAEQEAKQKQIDIADAELRRSFRMSMSIRRQSLKRELKMTRAETLMMSQKADLLKEFQ</sequence>
<dbReference type="GO" id="GO:0015386">
    <property type="term" value="F:potassium:proton antiporter activity"/>
    <property type="evidence" value="ECO:0007669"/>
    <property type="project" value="TreeGrafter"/>
</dbReference>
<keyword evidence="6" id="KW-0333">Golgi apparatus</keyword>
<comment type="subcellular location">
    <subcellularLocation>
        <location evidence="1">Golgi apparatus membrane</location>
        <topology evidence="1">Multi-pass membrane protein</topology>
    </subcellularLocation>
</comment>
<evidence type="ECO:0000256" key="11">
    <source>
        <dbReference type="RuleBase" id="RU003722"/>
    </source>
</evidence>
<evidence type="ECO:0000256" key="12">
    <source>
        <dbReference type="SAM" id="Phobius"/>
    </source>
</evidence>
<protein>
    <recommendedName>
        <fullName evidence="11">Sodium/hydrogen exchanger</fullName>
    </recommendedName>
</protein>
<dbReference type="InterPro" id="IPR018422">
    <property type="entry name" value="Cation/H_exchanger_CPA1"/>
</dbReference>
<dbReference type="InterPro" id="IPR004709">
    <property type="entry name" value="NaH_exchanger"/>
</dbReference>
<evidence type="ECO:0000259" key="13">
    <source>
        <dbReference type="Pfam" id="PF00999"/>
    </source>
</evidence>
<dbReference type="PANTHER" id="PTHR10110:SF191">
    <property type="entry name" value="SODIUM_HYDROGEN EXCHANGER 8"/>
    <property type="match status" value="1"/>
</dbReference>
<dbReference type="PANTHER" id="PTHR10110">
    <property type="entry name" value="SODIUM/HYDROGEN EXCHANGER"/>
    <property type="match status" value="1"/>
</dbReference>
<proteinExistence type="inferred from homology"/>
<name>A0A146K793_9EUKA</name>
<gene>
    <name evidence="14" type="ORF">TPC1_15250</name>
</gene>
<dbReference type="NCBIfam" id="TIGR00840">
    <property type="entry name" value="b_cpa1"/>
    <property type="match status" value="1"/>
</dbReference>
<keyword evidence="5 12" id="KW-1133">Transmembrane helix</keyword>
<dbReference type="EMBL" id="GDID01003894">
    <property type="protein sequence ID" value="JAP92712.1"/>
    <property type="molecule type" value="Transcribed_RNA"/>
</dbReference>